<sequence>MARPKVSWPPRADILALVDGAGRLSIRVTPNASADAIILPTGEGILQVRATATPEGGKANEAVLRLLAAALGEPVSELELLRGSTGRNKIVRVVKPRAEPLTAARSKLAKSFHRQEKRV</sequence>
<comment type="similarity">
    <text evidence="1 2">Belongs to the UPF0235 family.</text>
</comment>
<evidence type="ECO:0000313" key="3">
    <source>
        <dbReference type="EMBL" id="RYL98438.1"/>
    </source>
</evidence>
<dbReference type="SMART" id="SM01152">
    <property type="entry name" value="DUF167"/>
    <property type="match status" value="1"/>
</dbReference>
<dbReference type="SUPFAM" id="SSF69786">
    <property type="entry name" value="YggU-like"/>
    <property type="match status" value="1"/>
</dbReference>
<dbReference type="PANTHER" id="PTHR13420">
    <property type="entry name" value="UPF0235 PROTEIN C15ORF40"/>
    <property type="match status" value="1"/>
</dbReference>
<evidence type="ECO:0000256" key="1">
    <source>
        <dbReference type="ARBA" id="ARBA00010364"/>
    </source>
</evidence>
<comment type="caution">
    <text evidence="3">The sequence shown here is derived from an EMBL/GenBank/DDBJ whole genome shotgun (WGS) entry which is preliminary data.</text>
</comment>
<protein>
    <recommendedName>
        <fullName evidence="2">UPF0235 protein EWH08_17335</fullName>
    </recommendedName>
</protein>
<dbReference type="NCBIfam" id="TIGR00251">
    <property type="entry name" value="DUF167 family protein"/>
    <property type="match status" value="1"/>
</dbReference>
<dbReference type="EMBL" id="SEOM01000009">
    <property type="protein sequence ID" value="RYL98438.1"/>
    <property type="molecule type" value="Genomic_DNA"/>
</dbReference>
<proteinExistence type="inferred from homology"/>
<gene>
    <name evidence="3" type="ORF">EWH08_17335</name>
</gene>
<evidence type="ECO:0000256" key="2">
    <source>
        <dbReference type="HAMAP-Rule" id="MF_00634"/>
    </source>
</evidence>
<dbReference type="InterPro" id="IPR003746">
    <property type="entry name" value="DUF167"/>
</dbReference>
<dbReference type="AlphaFoldDB" id="A0A4Q4IXR1"/>
<reference evidence="3 4" key="1">
    <citation type="submission" date="2019-02" db="EMBL/GenBank/DDBJ databases">
        <authorList>
            <person name="Feng G."/>
        </authorList>
    </citation>
    <scope>NUCLEOTIDE SEQUENCE [LARGE SCALE GENOMIC DNA]</scope>
    <source>
        <strain evidence="3 4">DSM 26779</strain>
    </source>
</reference>
<dbReference type="PANTHER" id="PTHR13420:SF7">
    <property type="entry name" value="UPF0235 PROTEIN C15ORF40"/>
    <property type="match status" value="1"/>
</dbReference>
<organism evidence="3 4">
    <name type="scientific">Sphingobium indicum</name>
    <dbReference type="NCBI Taxonomy" id="332055"/>
    <lineage>
        <taxon>Bacteria</taxon>
        <taxon>Pseudomonadati</taxon>
        <taxon>Pseudomonadota</taxon>
        <taxon>Alphaproteobacteria</taxon>
        <taxon>Sphingomonadales</taxon>
        <taxon>Sphingomonadaceae</taxon>
        <taxon>Sphingobium</taxon>
    </lineage>
</organism>
<evidence type="ECO:0000313" key="4">
    <source>
        <dbReference type="Proteomes" id="UP000292734"/>
    </source>
</evidence>
<dbReference type="Pfam" id="PF02594">
    <property type="entry name" value="DUF167"/>
    <property type="match status" value="1"/>
</dbReference>
<dbReference type="Gene3D" id="3.30.1200.10">
    <property type="entry name" value="YggU-like"/>
    <property type="match status" value="1"/>
</dbReference>
<dbReference type="Proteomes" id="UP000292734">
    <property type="component" value="Unassembled WGS sequence"/>
</dbReference>
<dbReference type="InterPro" id="IPR036591">
    <property type="entry name" value="YggU-like_sf"/>
</dbReference>
<accession>A0A4Q4IXR1</accession>
<dbReference type="HAMAP" id="MF_00634">
    <property type="entry name" value="UPF0235"/>
    <property type="match status" value="1"/>
</dbReference>
<dbReference type="GO" id="GO:0005737">
    <property type="term" value="C:cytoplasm"/>
    <property type="evidence" value="ECO:0007669"/>
    <property type="project" value="TreeGrafter"/>
</dbReference>
<name>A0A4Q4IXR1_9SPHN</name>